<dbReference type="GO" id="GO:0032259">
    <property type="term" value="P:methylation"/>
    <property type="evidence" value="ECO:0007669"/>
    <property type="project" value="UniProtKB-KW"/>
</dbReference>
<organism evidence="7">
    <name type="scientific">Promethearchaeum syntrophicum</name>
    <dbReference type="NCBI Taxonomy" id="2594042"/>
    <lineage>
        <taxon>Archaea</taxon>
        <taxon>Promethearchaeati</taxon>
        <taxon>Promethearchaeota</taxon>
        <taxon>Promethearchaeia</taxon>
        <taxon>Promethearchaeales</taxon>
        <taxon>Promethearchaeaceae</taxon>
        <taxon>Promethearchaeum</taxon>
    </lineage>
</organism>
<evidence type="ECO:0000256" key="4">
    <source>
        <dbReference type="ARBA" id="ARBA00022747"/>
    </source>
</evidence>
<sequence>MAEHLTEKSGVALIMAWMMEISDKNKYKFGFSVESRGIDGRYPDLSIYKSKRREHYICEIEAKIPSWNAFSENLKEPARKKATKRKAPYFATTNFKQLILYNTENVNKMKPEEEQIISIFNLCDIEDLDDLNNYEDKLKKKYSEFLDLLYGIYRGTKPQPQLPLDQFLVFRLTESIRILKNFYRNFIYNEIQVSDILKSRVAQWFKEQSWVFSNTREDSEKISRQVAYLLINKIIFYNVLHSKKPEILDKFPEFKDINKFSMFKGIIQVYFDEVLKIDYETIFSGSFIDDLAYEFENEDLLFEIKHIIHLLNRYDFSKINIDIIGRIFEQLIPPKERHIFGQYFTSPDIIDLILAYTHSHEDDYILDPSCGTGTFLVRSYHYKKMMNSMLSHDDILEKIWGIDISKFPCTLSTINLAIRNLKSENNYPNIINEDFFNQKPSVEGYFDATKFKSKRAKTLGIKTKDIVVPDKFDVIVGNPPYTRQEEIENIGLDKAKLIEIVENDGGGNKIIQFPGQAGFHMYFLIHSYKFLKVQGYLGFLMINSWLDVKYGLILQEFFLTKFHVHTIIESKVERWFKDADVNTAILILQKDDTSIENKENFVRFIQIKQKLDFIFPLPGESKENQQLRKSKIENFVDSLQSHSKFYENKIFRVFPIKQKELWNLGFDEIKNKYKGISWGQFIRGPKVYFKILEKSKNLFVPLSDIADVSFGNKTGANKFFWVDKEIIKKNSLENEFWNHNSSESKTIPNYLLRSIRYLKSICVDVDEIKKYLLLIPHEKEELEGFNILNYIIKGETEEFGKGKSKKIPANTESCKGRNPWYDLGEVKEAKIFYPRRINEKFLIPYSNIPIFPSDNLFPIKPHNDSHSVLIAAYLNCSISFLFNEILCRPLTGKIKANDQDTYMIKKRLVPDFDKIETIFSKKGLEFKSKIRNLFNSLSNREMGNIYQELGWDGKKIILNDVPEDRLDLDKLILIEVLNLKLQDLIDMYKFIIDSVKSRQKKDEEVLEAKVIKSTINIENLINMIKKKIHADLIQISDFISQKEVLKTISFPKYSKSIMKRTLEGFTLELTISKAKLKIIKCSSEIEAKYLYSLSKLKLREISLLKDLTGEDISFIAKITKSISKKIKDETNFLDKTTKKTLNSKIVKEMQATINKL</sequence>
<dbReference type="OrthoDB" id="170702at2157"/>
<dbReference type="Pfam" id="PF02384">
    <property type="entry name" value="N6_Mtase"/>
    <property type="match status" value="1"/>
</dbReference>
<dbReference type="Pfam" id="PF22837">
    <property type="entry name" value="M_Eco57I_C"/>
    <property type="match status" value="1"/>
</dbReference>
<dbReference type="InterPro" id="IPR050953">
    <property type="entry name" value="N4_N6_ade-DNA_methylase"/>
</dbReference>
<dbReference type="GO" id="GO:0003677">
    <property type="term" value="F:DNA binding"/>
    <property type="evidence" value="ECO:0007669"/>
    <property type="project" value="InterPro"/>
</dbReference>
<dbReference type="InterPro" id="IPR003356">
    <property type="entry name" value="DNA_methylase_A-5"/>
</dbReference>
<name>A0A5B9DF39_9ARCH</name>
<evidence type="ECO:0000313" key="7">
    <source>
        <dbReference type="EMBL" id="QEE17722.1"/>
    </source>
</evidence>
<dbReference type="AlphaFoldDB" id="A0A5B9DF39"/>
<evidence type="ECO:0000256" key="3">
    <source>
        <dbReference type="ARBA" id="ARBA00022691"/>
    </source>
</evidence>
<dbReference type="PRINTS" id="PR00507">
    <property type="entry name" value="N12N6MTFRASE"/>
</dbReference>
<evidence type="ECO:0000256" key="1">
    <source>
        <dbReference type="ARBA" id="ARBA00022603"/>
    </source>
</evidence>
<dbReference type="GO" id="GO:0008170">
    <property type="term" value="F:N-methyltransferase activity"/>
    <property type="evidence" value="ECO:0007669"/>
    <property type="project" value="InterPro"/>
</dbReference>
<gene>
    <name evidence="7" type="ORF">DSAG12_03560</name>
</gene>
<dbReference type="SUPFAM" id="SSF53335">
    <property type="entry name" value="S-adenosyl-L-methionine-dependent methyltransferases"/>
    <property type="match status" value="1"/>
</dbReference>
<evidence type="ECO:0000259" key="6">
    <source>
        <dbReference type="Pfam" id="PF22837"/>
    </source>
</evidence>
<evidence type="ECO:0000259" key="5">
    <source>
        <dbReference type="Pfam" id="PF02384"/>
    </source>
</evidence>
<feature type="domain" description="Type II methyltransferase M.Eco57I C-terminal" evidence="6">
    <location>
        <begin position="695"/>
        <end position="891"/>
    </location>
</feature>
<dbReference type="PANTHER" id="PTHR33841:SF5">
    <property type="entry name" value="DNA METHYLASE (MODIFICATION METHYLASE) (METHYLTRANSFERASE)-RELATED"/>
    <property type="match status" value="1"/>
</dbReference>
<keyword evidence="4" id="KW-0680">Restriction system</keyword>
<dbReference type="GO" id="GO:0009007">
    <property type="term" value="F:site-specific DNA-methyltransferase (adenine-specific) activity"/>
    <property type="evidence" value="ECO:0007669"/>
    <property type="project" value="UniProtKB-EC"/>
</dbReference>
<dbReference type="InterPro" id="IPR029063">
    <property type="entry name" value="SAM-dependent_MTases_sf"/>
</dbReference>
<dbReference type="InterPro" id="IPR054520">
    <property type="entry name" value="M_Eco57I_C"/>
</dbReference>
<reference evidence="7" key="1">
    <citation type="journal article" date="2020" name="Nature">
        <title>Isolation of an archaeon at the prokaryote-eukaryote interface.</title>
        <authorList>
            <person name="Imachi H."/>
            <person name="Nobu M.K."/>
            <person name="Nakahara N."/>
            <person name="Morono Y."/>
            <person name="Ogawara M."/>
            <person name="Takaki Y."/>
            <person name="Takano Y."/>
            <person name="Uematsu K."/>
            <person name="Ikuta T."/>
            <person name="Ito M."/>
            <person name="Matsui Y."/>
            <person name="Miyazaki M."/>
            <person name="Murata K."/>
            <person name="Saito Y."/>
            <person name="Sakai S."/>
            <person name="Song C."/>
            <person name="Tasumi E."/>
            <person name="Yamanaka Y."/>
            <person name="Yamaguchi T."/>
            <person name="Kamagata Y."/>
            <person name="Tamaki H."/>
            <person name="Takai K."/>
        </authorList>
    </citation>
    <scope>NUCLEOTIDE SEQUENCE [LARGE SCALE GENOMIC DNA]</scope>
    <source>
        <strain evidence="7">MK-D1</strain>
    </source>
</reference>
<accession>A0A5B9DF39</accession>
<proteinExistence type="predicted"/>
<dbReference type="Gene3D" id="3.40.50.150">
    <property type="entry name" value="Vaccinia Virus protein VP39"/>
    <property type="match status" value="1"/>
</dbReference>
<protein>
    <submittedName>
        <fullName evidence="7">N-6 DNA Methylase</fullName>
    </submittedName>
</protein>
<dbReference type="InterPro" id="IPR002052">
    <property type="entry name" value="DNA_methylase_N6_adenine_CS"/>
</dbReference>
<dbReference type="PANTHER" id="PTHR33841">
    <property type="entry name" value="DNA METHYLTRANSFERASE YEEA-RELATED"/>
    <property type="match status" value="1"/>
</dbReference>
<feature type="domain" description="DNA methylase adenine-specific" evidence="5">
    <location>
        <begin position="321"/>
        <end position="642"/>
    </location>
</feature>
<keyword evidence="1 7" id="KW-0489">Methyltransferase</keyword>
<dbReference type="GO" id="GO:0009307">
    <property type="term" value="P:DNA restriction-modification system"/>
    <property type="evidence" value="ECO:0007669"/>
    <property type="project" value="UniProtKB-KW"/>
</dbReference>
<dbReference type="EMBL" id="CP042905">
    <property type="protein sequence ID" value="QEE17722.1"/>
    <property type="molecule type" value="Genomic_DNA"/>
</dbReference>
<evidence type="ECO:0000256" key="2">
    <source>
        <dbReference type="ARBA" id="ARBA00022679"/>
    </source>
</evidence>
<dbReference type="PROSITE" id="PS00092">
    <property type="entry name" value="N6_MTASE"/>
    <property type="match status" value="1"/>
</dbReference>
<keyword evidence="2" id="KW-0808">Transferase</keyword>
<keyword evidence="3" id="KW-0949">S-adenosyl-L-methionine</keyword>